<keyword evidence="3" id="KW-0238">DNA-binding</keyword>
<dbReference type="PROSITE" id="PS50931">
    <property type="entry name" value="HTH_LYSR"/>
    <property type="match status" value="1"/>
</dbReference>
<dbReference type="CDD" id="cd08472">
    <property type="entry name" value="PBP2_CrgA_like_3"/>
    <property type="match status" value="1"/>
</dbReference>
<accession>A0ABV7EZ94</accession>
<keyword evidence="4" id="KW-0804">Transcription</keyword>
<dbReference type="PANTHER" id="PTHR30537:SF72">
    <property type="entry name" value="LYSR FAMILY TRANSCRIPTIONAL REGULATOR"/>
    <property type="match status" value="1"/>
</dbReference>
<dbReference type="Pfam" id="PF00126">
    <property type="entry name" value="HTH_1"/>
    <property type="match status" value="1"/>
</dbReference>
<organism evidence="6 7">
    <name type="scientific">Undibacterium arcticum</name>
    <dbReference type="NCBI Taxonomy" id="1762892"/>
    <lineage>
        <taxon>Bacteria</taxon>
        <taxon>Pseudomonadati</taxon>
        <taxon>Pseudomonadota</taxon>
        <taxon>Betaproteobacteria</taxon>
        <taxon>Burkholderiales</taxon>
        <taxon>Oxalobacteraceae</taxon>
        <taxon>Undibacterium</taxon>
    </lineage>
</organism>
<dbReference type="SUPFAM" id="SSF46785">
    <property type="entry name" value="Winged helix' DNA-binding domain"/>
    <property type="match status" value="1"/>
</dbReference>
<dbReference type="InterPro" id="IPR058163">
    <property type="entry name" value="LysR-type_TF_proteobact-type"/>
</dbReference>
<evidence type="ECO:0000259" key="5">
    <source>
        <dbReference type="PROSITE" id="PS50931"/>
    </source>
</evidence>
<comment type="similarity">
    <text evidence="1">Belongs to the LysR transcriptional regulatory family.</text>
</comment>
<reference evidence="7" key="1">
    <citation type="journal article" date="2019" name="Int. J. Syst. Evol. Microbiol.">
        <title>The Global Catalogue of Microorganisms (GCM) 10K type strain sequencing project: providing services to taxonomists for standard genome sequencing and annotation.</title>
        <authorList>
            <consortium name="The Broad Institute Genomics Platform"/>
            <consortium name="The Broad Institute Genome Sequencing Center for Infectious Disease"/>
            <person name="Wu L."/>
            <person name="Ma J."/>
        </authorList>
    </citation>
    <scope>NUCLEOTIDE SEQUENCE [LARGE SCALE GENOMIC DNA]</scope>
    <source>
        <strain evidence="7">KCTC 42986</strain>
    </source>
</reference>
<evidence type="ECO:0000313" key="7">
    <source>
        <dbReference type="Proteomes" id="UP001595530"/>
    </source>
</evidence>
<evidence type="ECO:0000256" key="3">
    <source>
        <dbReference type="ARBA" id="ARBA00023125"/>
    </source>
</evidence>
<dbReference type="RefSeq" id="WP_390330873.1">
    <property type="nucleotide sequence ID" value="NZ_JBHRTP010000008.1"/>
</dbReference>
<dbReference type="InterPro" id="IPR036388">
    <property type="entry name" value="WH-like_DNA-bd_sf"/>
</dbReference>
<dbReference type="Gene3D" id="1.10.10.10">
    <property type="entry name" value="Winged helix-like DNA-binding domain superfamily/Winged helix DNA-binding domain"/>
    <property type="match status" value="1"/>
</dbReference>
<evidence type="ECO:0000313" key="6">
    <source>
        <dbReference type="EMBL" id="MFC3107065.1"/>
    </source>
</evidence>
<evidence type="ECO:0000256" key="4">
    <source>
        <dbReference type="ARBA" id="ARBA00023163"/>
    </source>
</evidence>
<dbReference type="SUPFAM" id="SSF53850">
    <property type="entry name" value="Periplasmic binding protein-like II"/>
    <property type="match status" value="1"/>
</dbReference>
<dbReference type="Proteomes" id="UP001595530">
    <property type="component" value="Unassembled WGS sequence"/>
</dbReference>
<dbReference type="Gene3D" id="3.40.190.290">
    <property type="match status" value="1"/>
</dbReference>
<evidence type="ECO:0000256" key="1">
    <source>
        <dbReference type="ARBA" id="ARBA00009437"/>
    </source>
</evidence>
<sequence>MDRFDTMLAFTRVVELASFTKSAVSLNLPKATVSAQVLALEKRLRVKLLNRTTRHVSVTPDGAAYYERAVRLLSELEETEDAVRQATTAPKGRLRVDVPGSIGRRFIVPALPDFFARYPEIDLEVGCTDRPVDLLQEGVDCVIRGGEILDDSLVARRLGNYQLLTCATPAYLEKYGTPATLADLERHALVNFFSSKTGKIFHFEYMTDGIQTTVRGLRRISLNDADACIEAGLAGLGIVQMPTFLMQDYVASGRLRQVLDQYPSPARPFFVLYPQNRHLSSKVRAFVEWAAALFASCEFHQAESTLTR</sequence>
<proteinExistence type="inferred from homology"/>
<evidence type="ECO:0000256" key="2">
    <source>
        <dbReference type="ARBA" id="ARBA00023015"/>
    </source>
</evidence>
<keyword evidence="7" id="KW-1185">Reference proteome</keyword>
<comment type="caution">
    <text evidence="6">The sequence shown here is derived from an EMBL/GenBank/DDBJ whole genome shotgun (WGS) entry which is preliminary data.</text>
</comment>
<dbReference type="PANTHER" id="PTHR30537">
    <property type="entry name" value="HTH-TYPE TRANSCRIPTIONAL REGULATOR"/>
    <property type="match status" value="1"/>
</dbReference>
<protein>
    <submittedName>
        <fullName evidence="6">LysR substrate-binding domain-containing protein</fullName>
    </submittedName>
</protein>
<dbReference type="InterPro" id="IPR036390">
    <property type="entry name" value="WH_DNA-bd_sf"/>
</dbReference>
<keyword evidence="2" id="KW-0805">Transcription regulation</keyword>
<gene>
    <name evidence="6" type="ORF">ACFOFO_03660</name>
</gene>
<dbReference type="InterPro" id="IPR005119">
    <property type="entry name" value="LysR_subst-bd"/>
</dbReference>
<name>A0ABV7EZ94_9BURK</name>
<feature type="domain" description="HTH lysR-type" evidence="5">
    <location>
        <begin position="1"/>
        <end position="59"/>
    </location>
</feature>
<dbReference type="EMBL" id="JBHRTP010000008">
    <property type="protein sequence ID" value="MFC3107065.1"/>
    <property type="molecule type" value="Genomic_DNA"/>
</dbReference>
<dbReference type="InterPro" id="IPR000847">
    <property type="entry name" value="LysR_HTH_N"/>
</dbReference>
<dbReference type="Pfam" id="PF03466">
    <property type="entry name" value="LysR_substrate"/>
    <property type="match status" value="1"/>
</dbReference>